<protein>
    <submittedName>
        <fullName evidence="2">Uncharacterized protein</fullName>
    </submittedName>
</protein>
<accession>A0A316YLR7</accession>
<evidence type="ECO:0000256" key="1">
    <source>
        <dbReference type="SAM" id="MobiDB-lite"/>
    </source>
</evidence>
<gene>
    <name evidence="2" type="ORF">FA10DRAFT_302400</name>
</gene>
<sequence length="85" mass="9132">MSSQEEDQVPVVSDEQVEAEENASAEDEQATLPSEGKQLDQEAGELDESNIISDESGPAGKSLRGNRGDPMAADKEIDNVIDQQE</sequence>
<dbReference type="AlphaFoldDB" id="A0A316YLR7"/>
<dbReference type="GeneID" id="37047026"/>
<evidence type="ECO:0000313" key="2">
    <source>
        <dbReference type="EMBL" id="PWN89013.1"/>
    </source>
</evidence>
<dbReference type="OrthoDB" id="3146826at2759"/>
<dbReference type="InParanoid" id="A0A316YLR7"/>
<dbReference type="RefSeq" id="XP_025376211.1">
    <property type="nucleotide sequence ID" value="XM_025525110.1"/>
</dbReference>
<feature type="compositionally biased region" description="Acidic residues" evidence="1">
    <location>
        <begin position="15"/>
        <end position="29"/>
    </location>
</feature>
<proteinExistence type="predicted"/>
<feature type="region of interest" description="Disordered" evidence="1">
    <location>
        <begin position="1"/>
        <end position="85"/>
    </location>
</feature>
<name>A0A316YLR7_9BASI</name>
<dbReference type="EMBL" id="KZ819637">
    <property type="protein sequence ID" value="PWN89013.1"/>
    <property type="molecule type" value="Genomic_DNA"/>
</dbReference>
<keyword evidence="3" id="KW-1185">Reference proteome</keyword>
<reference evidence="2 3" key="1">
    <citation type="journal article" date="2018" name="Mol. Biol. Evol.">
        <title>Broad Genomic Sampling Reveals a Smut Pathogenic Ancestry of the Fungal Clade Ustilaginomycotina.</title>
        <authorList>
            <person name="Kijpornyongpan T."/>
            <person name="Mondo S.J."/>
            <person name="Barry K."/>
            <person name="Sandor L."/>
            <person name="Lee J."/>
            <person name="Lipzen A."/>
            <person name="Pangilinan J."/>
            <person name="LaButti K."/>
            <person name="Hainaut M."/>
            <person name="Henrissat B."/>
            <person name="Grigoriev I.V."/>
            <person name="Spatafora J.W."/>
            <person name="Aime M.C."/>
        </authorList>
    </citation>
    <scope>NUCLEOTIDE SEQUENCE [LARGE SCALE GENOMIC DNA]</scope>
    <source>
        <strain evidence="2 3">MCA 4198</strain>
    </source>
</reference>
<dbReference type="Proteomes" id="UP000245768">
    <property type="component" value="Unassembled WGS sequence"/>
</dbReference>
<organism evidence="2 3">
    <name type="scientific">Acaromyces ingoldii</name>
    <dbReference type="NCBI Taxonomy" id="215250"/>
    <lineage>
        <taxon>Eukaryota</taxon>
        <taxon>Fungi</taxon>
        <taxon>Dikarya</taxon>
        <taxon>Basidiomycota</taxon>
        <taxon>Ustilaginomycotina</taxon>
        <taxon>Exobasidiomycetes</taxon>
        <taxon>Exobasidiales</taxon>
        <taxon>Cryptobasidiaceae</taxon>
        <taxon>Acaromyces</taxon>
    </lineage>
</organism>
<evidence type="ECO:0000313" key="3">
    <source>
        <dbReference type="Proteomes" id="UP000245768"/>
    </source>
</evidence>